<dbReference type="GO" id="GO:0005886">
    <property type="term" value="C:plasma membrane"/>
    <property type="evidence" value="ECO:0007669"/>
    <property type="project" value="UniProtKB-SubCell"/>
</dbReference>
<sequence>MGHFSTFECFRPHFNALARVGYFKIVMRDIPRHKYMLHSAYRAVAFCLVLLYNLQHVVKVYKSRHSTDMIINVLFVLLTTLNTLSKQLAFNLRSRRIDRLIRVIDGPLFAYSKPNHDQSMSQNATEMSSLLTLYHGAIFTCGTLWAVFPLVNRALGVDVAFTAYFPFDTSMTPRFELAIAYLTVLITFQAYGHVTMDCTIVSFYAQGKTQLQIFRYNLEHLVDAHDESVKIDGNLNCNNNDLVGYKDMGYEARERLKKRFVRCLLHFRQIVWFINEVELIFFEAMVLQFLVSAWVICMTLYKIVSLSILSAEFVSMAVYLGCILAQLLSYCYYGTQLKVESEMVNQSIYCCDWLQLSPGFRRLLLVLMERCRRAIVPRIAFVIPLSLETYIAVSKADHNLINVDMGCHSVWLHLYLSKLITVVVQLPSLFSGIYWSQSLEEPRKWK</sequence>
<feature type="transmembrane region" description="Helical" evidence="10">
    <location>
        <begin position="178"/>
        <end position="205"/>
    </location>
</feature>
<keyword evidence="7 10" id="KW-0472">Membrane</keyword>
<feature type="transmembrane region" description="Helical" evidence="10">
    <location>
        <begin position="375"/>
        <end position="393"/>
    </location>
</feature>
<dbReference type="InterPro" id="IPR004117">
    <property type="entry name" value="7tm6_olfct_rcpt"/>
</dbReference>
<comment type="similarity">
    <text evidence="10">Belongs to the insect chemoreceptor superfamily. Heteromeric odorant receptor channel (TC 1.A.69) family.</text>
</comment>
<dbReference type="PANTHER" id="PTHR21137:SF35">
    <property type="entry name" value="ODORANT RECEPTOR 19A-RELATED"/>
    <property type="match status" value="1"/>
</dbReference>
<dbReference type="Pfam" id="PF02949">
    <property type="entry name" value="7tm_6"/>
    <property type="match status" value="1"/>
</dbReference>
<comment type="caution">
    <text evidence="11">The sequence shown here is derived from an EMBL/GenBank/DDBJ whole genome shotgun (WGS) entry which is preliminary data.</text>
</comment>
<keyword evidence="3 10" id="KW-0716">Sensory transduction</keyword>
<dbReference type="GO" id="GO:0004984">
    <property type="term" value="F:olfactory receptor activity"/>
    <property type="evidence" value="ECO:0007669"/>
    <property type="project" value="InterPro"/>
</dbReference>
<evidence type="ECO:0000313" key="12">
    <source>
        <dbReference type="Proteomes" id="UP000653454"/>
    </source>
</evidence>
<dbReference type="AlphaFoldDB" id="A0A8S4EI03"/>
<evidence type="ECO:0000313" key="11">
    <source>
        <dbReference type="EMBL" id="CAG9115592.1"/>
    </source>
</evidence>
<evidence type="ECO:0000256" key="10">
    <source>
        <dbReference type="RuleBase" id="RU351113"/>
    </source>
</evidence>
<evidence type="ECO:0000256" key="5">
    <source>
        <dbReference type="ARBA" id="ARBA00022725"/>
    </source>
</evidence>
<keyword evidence="9 10" id="KW-0807">Transducer</keyword>
<reference evidence="11" key="1">
    <citation type="submission" date="2020-11" db="EMBL/GenBank/DDBJ databases">
        <authorList>
            <person name="Whiteford S."/>
        </authorList>
    </citation>
    <scope>NUCLEOTIDE SEQUENCE</scope>
</reference>
<evidence type="ECO:0000256" key="8">
    <source>
        <dbReference type="ARBA" id="ARBA00023170"/>
    </source>
</evidence>
<evidence type="ECO:0000256" key="4">
    <source>
        <dbReference type="ARBA" id="ARBA00022692"/>
    </source>
</evidence>
<name>A0A8S4EI03_PLUXY</name>
<keyword evidence="5 10" id="KW-0552">Olfaction</keyword>
<dbReference type="EMBL" id="CAJHNJ030000017">
    <property type="protein sequence ID" value="CAG9115592.1"/>
    <property type="molecule type" value="Genomic_DNA"/>
</dbReference>
<evidence type="ECO:0000256" key="7">
    <source>
        <dbReference type="ARBA" id="ARBA00023136"/>
    </source>
</evidence>
<dbReference type="Proteomes" id="UP000653454">
    <property type="component" value="Unassembled WGS sequence"/>
</dbReference>
<keyword evidence="6 10" id="KW-1133">Transmembrane helix</keyword>
<comment type="subcellular location">
    <subcellularLocation>
        <location evidence="1 10">Cell membrane</location>
        <topology evidence="1 10">Multi-pass membrane protein</topology>
    </subcellularLocation>
</comment>
<dbReference type="PANTHER" id="PTHR21137">
    <property type="entry name" value="ODORANT RECEPTOR"/>
    <property type="match status" value="1"/>
</dbReference>
<feature type="transmembrane region" description="Helical" evidence="10">
    <location>
        <begin position="279"/>
        <end position="301"/>
    </location>
</feature>
<comment type="caution">
    <text evidence="10">Lacks conserved residue(s) required for the propagation of feature annotation.</text>
</comment>
<evidence type="ECO:0000256" key="9">
    <source>
        <dbReference type="ARBA" id="ARBA00023224"/>
    </source>
</evidence>
<dbReference type="GO" id="GO:0007165">
    <property type="term" value="P:signal transduction"/>
    <property type="evidence" value="ECO:0007669"/>
    <property type="project" value="UniProtKB-KW"/>
</dbReference>
<feature type="transmembrane region" description="Helical" evidence="10">
    <location>
        <begin position="413"/>
        <end position="436"/>
    </location>
</feature>
<feature type="transmembrane region" description="Helical" evidence="10">
    <location>
        <begin position="313"/>
        <end position="333"/>
    </location>
</feature>
<protein>
    <recommendedName>
        <fullName evidence="10">Odorant receptor</fullName>
    </recommendedName>
</protein>
<keyword evidence="2" id="KW-1003">Cell membrane</keyword>
<feature type="transmembrane region" description="Helical" evidence="10">
    <location>
        <begin position="130"/>
        <end position="148"/>
    </location>
</feature>
<organism evidence="11 12">
    <name type="scientific">Plutella xylostella</name>
    <name type="common">Diamondback moth</name>
    <name type="synonym">Plutella maculipennis</name>
    <dbReference type="NCBI Taxonomy" id="51655"/>
    <lineage>
        <taxon>Eukaryota</taxon>
        <taxon>Metazoa</taxon>
        <taxon>Ecdysozoa</taxon>
        <taxon>Arthropoda</taxon>
        <taxon>Hexapoda</taxon>
        <taxon>Insecta</taxon>
        <taxon>Pterygota</taxon>
        <taxon>Neoptera</taxon>
        <taxon>Endopterygota</taxon>
        <taxon>Lepidoptera</taxon>
        <taxon>Glossata</taxon>
        <taxon>Ditrysia</taxon>
        <taxon>Yponomeutoidea</taxon>
        <taxon>Plutellidae</taxon>
        <taxon>Plutella</taxon>
    </lineage>
</organism>
<gene>
    <name evidence="11" type="ORF">PLXY2_LOCUS5742</name>
</gene>
<feature type="transmembrane region" description="Helical" evidence="10">
    <location>
        <begin position="70"/>
        <end position="92"/>
    </location>
</feature>
<keyword evidence="4 10" id="KW-0812">Transmembrane</keyword>
<evidence type="ECO:0000256" key="3">
    <source>
        <dbReference type="ARBA" id="ARBA00022606"/>
    </source>
</evidence>
<accession>A0A8S4EI03</accession>
<keyword evidence="8 10" id="KW-0675">Receptor</keyword>
<dbReference type="GO" id="GO:0005549">
    <property type="term" value="F:odorant binding"/>
    <property type="evidence" value="ECO:0007669"/>
    <property type="project" value="InterPro"/>
</dbReference>
<evidence type="ECO:0000256" key="2">
    <source>
        <dbReference type="ARBA" id="ARBA00022475"/>
    </source>
</evidence>
<proteinExistence type="inferred from homology"/>
<keyword evidence="12" id="KW-1185">Reference proteome</keyword>
<evidence type="ECO:0000256" key="6">
    <source>
        <dbReference type="ARBA" id="ARBA00022989"/>
    </source>
</evidence>
<feature type="transmembrane region" description="Helical" evidence="10">
    <location>
        <begin position="40"/>
        <end position="58"/>
    </location>
</feature>
<evidence type="ECO:0000256" key="1">
    <source>
        <dbReference type="ARBA" id="ARBA00004651"/>
    </source>
</evidence>